<accession>A0A9Q1H0D1</accession>
<keyword evidence="2" id="KW-1185">Reference proteome</keyword>
<protein>
    <submittedName>
        <fullName evidence="1">Uncharacterized protein</fullName>
    </submittedName>
</protein>
<evidence type="ECO:0000313" key="1">
    <source>
        <dbReference type="EMBL" id="KAJ8027631.1"/>
    </source>
</evidence>
<dbReference type="Proteomes" id="UP001152320">
    <property type="component" value="Chromosome 16"/>
</dbReference>
<comment type="caution">
    <text evidence="1">The sequence shown here is derived from an EMBL/GenBank/DDBJ whole genome shotgun (WGS) entry which is preliminary data.</text>
</comment>
<gene>
    <name evidence="1" type="ORF">HOLleu_32830</name>
</gene>
<evidence type="ECO:0000313" key="2">
    <source>
        <dbReference type="Proteomes" id="UP001152320"/>
    </source>
</evidence>
<dbReference type="AlphaFoldDB" id="A0A9Q1H0D1"/>
<organism evidence="1 2">
    <name type="scientific">Holothuria leucospilota</name>
    <name type="common">Black long sea cucumber</name>
    <name type="synonym">Mertensiothuria leucospilota</name>
    <dbReference type="NCBI Taxonomy" id="206669"/>
    <lineage>
        <taxon>Eukaryota</taxon>
        <taxon>Metazoa</taxon>
        <taxon>Echinodermata</taxon>
        <taxon>Eleutherozoa</taxon>
        <taxon>Echinozoa</taxon>
        <taxon>Holothuroidea</taxon>
        <taxon>Aspidochirotacea</taxon>
        <taxon>Aspidochirotida</taxon>
        <taxon>Holothuriidae</taxon>
        <taxon>Holothuria</taxon>
    </lineage>
</organism>
<proteinExistence type="predicted"/>
<dbReference type="EMBL" id="JAIZAY010000016">
    <property type="protein sequence ID" value="KAJ8027631.1"/>
    <property type="molecule type" value="Genomic_DNA"/>
</dbReference>
<reference evidence="1" key="1">
    <citation type="submission" date="2021-10" db="EMBL/GenBank/DDBJ databases">
        <title>Tropical sea cucumber genome reveals ecological adaptation and Cuvierian tubules defense mechanism.</title>
        <authorList>
            <person name="Chen T."/>
        </authorList>
    </citation>
    <scope>NUCLEOTIDE SEQUENCE</scope>
    <source>
        <strain evidence="1">Nanhai2018</strain>
        <tissue evidence="1">Muscle</tissue>
    </source>
</reference>
<name>A0A9Q1H0D1_HOLLE</name>
<sequence length="82" mass="9366">MCDVKVAKAMSGAECWKTTKRLTVSKLTDRKITDDFSRDLDAKMSELPTVPINIKEQWASVRDTVYSVALEYFGRAKRKHQA</sequence>